<organism evidence="13 14">
    <name type="scientific">Bowmanella yangjiangensis</name>
    <dbReference type="NCBI Taxonomy" id="2811230"/>
    <lineage>
        <taxon>Bacteria</taxon>
        <taxon>Pseudomonadati</taxon>
        <taxon>Pseudomonadota</taxon>
        <taxon>Gammaproteobacteria</taxon>
        <taxon>Alteromonadales</taxon>
        <taxon>Alteromonadaceae</taxon>
        <taxon>Bowmanella</taxon>
    </lineage>
</organism>
<dbReference type="NCBIfam" id="NF000839">
    <property type="entry name" value="PRK00071.1-1"/>
    <property type="match status" value="1"/>
</dbReference>
<dbReference type="EC" id="2.7.7.18" evidence="11"/>
<dbReference type="InterPro" id="IPR004821">
    <property type="entry name" value="Cyt_trans-like"/>
</dbReference>
<keyword evidence="5 11" id="KW-0808">Transferase</keyword>
<evidence type="ECO:0000256" key="10">
    <source>
        <dbReference type="ARBA" id="ARBA00048721"/>
    </source>
</evidence>
<keyword evidence="8 11" id="KW-0067">ATP-binding</keyword>
<dbReference type="RefSeq" id="WP_206594780.1">
    <property type="nucleotide sequence ID" value="NZ_JAFKCS010000013.1"/>
</dbReference>
<evidence type="ECO:0000313" key="14">
    <source>
        <dbReference type="Proteomes" id="UP000663992"/>
    </source>
</evidence>
<evidence type="ECO:0000256" key="5">
    <source>
        <dbReference type="ARBA" id="ARBA00022679"/>
    </source>
</evidence>
<evidence type="ECO:0000256" key="9">
    <source>
        <dbReference type="ARBA" id="ARBA00023027"/>
    </source>
</evidence>
<evidence type="ECO:0000256" key="11">
    <source>
        <dbReference type="HAMAP-Rule" id="MF_00244"/>
    </source>
</evidence>
<comment type="catalytic activity">
    <reaction evidence="10 11">
        <text>nicotinate beta-D-ribonucleotide + ATP + H(+) = deamido-NAD(+) + diphosphate</text>
        <dbReference type="Rhea" id="RHEA:22860"/>
        <dbReference type="ChEBI" id="CHEBI:15378"/>
        <dbReference type="ChEBI" id="CHEBI:30616"/>
        <dbReference type="ChEBI" id="CHEBI:33019"/>
        <dbReference type="ChEBI" id="CHEBI:57502"/>
        <dbReference type="ChEBI" id="CHEBI:58437"/>
        <dbReference type="EC" id="2.7.7.18"/>
    </reaction>
</comment>
<dbReference type="InterPro" id="IPR014729">
    <property type="entry name" value="Rossmann-like_a/b/a_fold"/>
</dbReference>
<keyword evidence="4 11" id="KW-0662">Pyridine nucleotide biosynthesis</keyword>
<dbReference type="GO" id="GO:0004515">
    <property type="term" value="F:nicotinate-nucleotide adenylyltransferase activity"/>
    <property type="evidence" value="ECO:0007669"/>
    <property type="project" value="UniProtKB-EC"/>
</dbReference>
<dbReference type="PANTHER" id="PTHR39321">
    <property type="entry name" value="NICOTINATE-NUCLEOTIDE ADENYLYLTRANSFERASE-RELATED"/>
    <property type="match status" value="1"/>
</dbReference>
<keyword evidence="6 11" id="KW-0548">Nucleotidyltransferase</keyword>
<sequence>MSEVIALFGGTFDPVHMGHLHAVSDAAKQVGLTKVHLLPCHIPPHKSGPKVSAEHRLAMLELVCQDWPLFSVDKRELERDTPSYTVETLRQFRQESPKAALIFIIGMDSLKSLDSWYHWPELLKLCHLLVCQRGDCPAEFNPTIQALLAQHQTDNPERLKDTPNGHILLAATRAVHQSSTALRQTLAQGHEPDLLPPAVLAYIQQHKLYQAPC</sequence>
<dbReference type="InterPro" id="IPR005248">
    <property type="entry name" value="NadD/NMNAT"/>
</dbReference>
<evidence type="ECO:0000256" key="7">
    <source>
        <dbReference type="ARBA" id="ARBA00022741"/>
    </source>
</evidence>
<comment type="similarity">
    <text evidence="3 11">Belongs to the NadD family.</text>
</comment>
<evidence type="ECO:0000256" key="4">
    <source>
        <dbReference type="ARBA" id="ARBA00022642"/>
    </source>
</evidence>
<reference evidence="13 14" key="1">
    <citation type="submission" date="2021-03" db="EMBL/GenBank/DDBJ databases">
        <title>novel species isolated from a fishpond in China.</title>
        <authorList>
            <person name="Lu H."/>
            <person name="Cai Z."/>
        </authorList>
    </citation>
    <scope>NUCLEOTIDE SEQUENCE [LARGE SCALE GENOMIC DNA]</scope>
    <source>
        <strain evidence="13 14">Y57</strain>
    </source>
</reference>
<accession>A0ABS3CZD5</accession>
<comment type="function">
    <text evidence="1 11">Catalyzes the reversible adenylation of nicotinate mononucleotide (NaMN) to nicotinic acid adenine dinucleotide (NaAD).</text>
</comment>
<protein>
    <recommendedName>
        <fullName evidence="11">Probable nicotinate-nucleotide adenylyltransferase</fullName>
        <ecNumber evidence="11">2.7.7.18</ecNumber>
    </recommendedName>
    <alternativeName>
        <fullName evidence="11">Deamido-NAD(+) diphosphorylase</fullName>
    </alternativeName>
    <alternativeName>
        <fullName evidence="11">Deamido-NAD(+) pyrophosphorylase</fullName>
    </alternativeName>
    <alternativeName>
        <fullName evidence="11">Nicotinate mononucleotide adenylyltransferase</fullName>
        <shortName evidence="11">NaMN adenylyltransferase</shortName>
    </alternativeName>
</protein>
<keyword evidence="14" id="KW-1185">Reference proteome</keyword>
<dbReference type="Gene3D" id="3.40.50.620">
    <property type="entry name" value="HUPs"/>
    <property type="match status" value="1"/>
</dbReference>
<dbReference type="Pfam" id="PF01467">
    <property type="entry name" value="CTP_transf_like"/>
    <property type="match status" value="1"/>
</dbReference>
<dbReference type="NCBIfam" id="TIGR00482">
    <property type="entry name" value="nicotinate (nicotinamide) nucleotide adenylyltransferase"/>
    <property type="match status" value="1"/>
</dbReference>
<proteinExistence type="inferred from homology"/>
<dbReference type="NCBIfam" id="TIGR00125">
    <property type="entry name" value="cyt_tran_rel"/>
    <property type="match status" value="1"/>
</dbReference>
<evidence type="ECO:0000256" key="8">
    <source>
        <dbReference type="ARBA" id="ARBA00022840"/>
    </source>
</evidence>
<evidence type="ECO:0000256" key="6">
    <source>
        <dbReference type="ARBA" id="ARBA00022695"/>
    </source>
</evidence>
<dbReference type="EMBL" id="JAFKCS010000013">
    <property type="protein sequence ID" value="MBN7820959.1"/>
    <property type="molecule type" value="Genomic_DNA"/>
</dbReference>
<dbReference type="CDD" id="cd02165">
    <property type="entry name" value="NMNAT"/>
    <property type="match status" value="1"/>
</dbReference>
<evidence type="ECO:0000256" key="2">
    <source>
        <dbReference type="ARBA" id="ARBA00005019"/>
    </source>
</evidence>
<dbReference type="HAMAP" id="MF_00244">
    <property type="entry name" value="NaMN_adenylyltr"/>
    <property type="match status" value="1"/>
</dbReference>
<evidence type="ECO:0000313" key="13">
    <source>
        <dbReference type="EMBL" id="MBN7820959.1"/>
    </source>
</evidence>
<keyword evidence="9 11" id="KW-0520">NAD</keyword>
<comment type="pathway">
    <text evidence="2 11">Cofactor biosynthesis; NAD(+) biosynthesis; deamido-NAD(+) from nicotinate D-ribonucleotide: step 1/1.</text>
</comment>
<keyword evidence="7 11" id="KW-0547">Nucleotide-binding</keyword>
<feature type="domain" description="Cytidyltransferase-like" evidence="12">
    <location>
        <begin position="7"/>
        <end position="184"/>
    </location>
</feature>
<gene>
    <name evidence="11 13" type="primary">nadD</name>
    <name evidence="13" type="ORF">J0A65_13880</name>
</gene>
<dbReference type="PANTHER" id="PTHR39321:SF3">
    <property type="entry name" value="PHOSPHOPANTETHEINE ADENYLYLTRANSFERASE"/>
    <property type="match status" value="1"/>
</dbReference>
<evidence type="ECO:0000259" key="12">
    <source>
        <dbReference type="Pfam" id="PF01467"/>
    </source>
</evidence>
<evidence type="ECO:0000256" key="3">
    <source>
        <dbReference type="ARBA" id="ARBA00009014"/>
    </source>
</evidence>
<evidence type="ECO:0000256" key="1">
    <source>
        <dbReference type="ARBA" id="ARBA00002324"/>
    </source>
</evidence>
<name>A0ABS3CZD5_9ALTE</name>
<comment type="caution">
    <text evidence="13">The sequence shown here is derived from an EMBL/GenBank/DDBJ whole genome shotgun (WGS) entry which is preliminary data.</text>
</comment>
<dbReference type="SUPFAM" id="SSF52374">
    <property type="entry name" value="Nucleotidylyl transferase"/>
    <property type="match status" value="1"/>
</dbReference>
<dbReference type="Proteomes" id="UP000663992">
    <property type="component" value="Unassembled WGS sequence"/>
</dbReference>